<feature type="binding site" evidence="17">
    <location>
        <position position="436"/>
    </location>
    <ligand>
        <name>AMP</name>
        <dbReference type="ChEBI" id="CHEBI:456215"/>
    </ligand>
</feature>
<reference evidence="22 23" key="1">
    <citation type="submission" date="2018-03" db="EMBL/GenBank/DDBJ databases">
        <title>Whole genome sequencing of Histamine producing bacteria.</title>
        <authorList>
            <person name="Butler K."/>
        </authorList>
    </citation>
    <scope>NUCLEOTIDE SEQUENCE [LARGE SCALE GENOMIC DNA]</scope>
    <source>
        <strain evidence="22 23">DSM 16190</strain>
    </source>
</reference>
<keyword evidence="8 17" id="KW-0521">NADP</keyword>
<feature type="binding site" evidence="18">
    <location>
        <position position="161"/>
    </location>
    <ligand>
        <name>(6S)-NADPHX</name>
        <dbReference type="ChEBI" id="CHEBI:64076"/>
    </ligand>
</feature>
<evidence type="ECO:0000256" key="1">
    <source>
        <dbReference type="ARBA" id="ARBA00000013"/>
    </source>
</evidence>
<evidence type="ECO:0000256" key="17">
    <source>
        <dbReference type="HAMAP-Rule" id="MF_01965"/>
    </source>
</evidence>
<feature type="binding site" evidence="17">
    <location>
        <position position="263"/>
    </location>
    <ligand>
        <name>(6S)-NADPHX</name>
        <dbReference type="ChEBI" id="CHEBI:64076"/>
    </ligand>
</feature>
<feature type="binding site" evidence="18">
    <location>
        <position position="164"/>
    </location>
    <ligand>
        <name>K(+)</name>
        <dbReference type="ChEBI" id="CHEBI:29103"/>
    </ligand>
</feature>
<comment type="caution">
    <text evidence="22">The sequence shown here is derived from an EMBL/GenBank/DDBJ whole genome shotgun (WGS) entry which is preliminary data.</text>
</comment>
<dbReference type="GO" id="GO:0046872">
    <property type="term" value="F:metal ion binding"/>
    <property type="evidence" value="ECO:0007669"/>
    <property type="project" value="UniProtKB-UniRule"/>
</dbReference>
<comment type="similarity">
    <text evidence="18">Belongs to the NnrE/AIBP family.</text>
</comment>
<gene>
    <name evidence="18" type="primary">nnrE</name>
    <name evidence="17" type="synonym">nnrD</name>
    <name evidence="22" type="ORF">C9I89_21165</name>
</gene>
<feature type="binding site" evidence="17">
    <location>
        <position position="437"/>
    </location>
    <ligand>
        <name>(6S)-NADPHX</name>
        <dbReference type="ChEBI" id="CHEBI:64076"/>
    </ligand>
</feature>
<evidence type="ECO:0000313" key="23">
    <source>
        <dbReference type="Proteomes" id="UP000240904"/>
    </source>
</evidence>
<dbReference type="GO" id="GO:0046496">
    <property type="term" value="P:nicotinamide nucleotide metabolic process"/>
    <property type="evidence" value="ECO:0007669"/>
    <property type="project" value="UniProtKB-UniRule"/>
</dbReference>
<evidence type="ECO:0000259" key="21">
    <source>
        <dbReference type="PROSITE" id="PS51385"/>
    </source>
</evidence>
<dbReference type="CDD" id="cd01171">
    <property type="entry name" value="YXKO-related"/>
    <property type="match status" value="1"/>
</dbReference>
<feature type="domain" description="YjeF N-terminal" evidence="21">
    <location>
        <begin position="16"/>
        <end position="218"/>
    </location>
</feature>
<evidence type="ECO:0000256" key="14">
    <source>
        <dbReference type="ARBA" id="ARBA00025153"/>
    </source>
</evidence>
<keyword evidence="12 17" id="KW-0456">Lyase</keyword>
<feature type="binding site" evidence="18">
    <location>
        <position position="128"/>
    </location>
    <ligand>
        <name>K(+)</name>
        <dbReference type="ChEBI" id="CHEBI:29103"/>
    </ligand>
</feature>
<dbReference type="Gene3D" id="3.40.50.10260">
    <property type="entry name" value="YjeF N-terminal domain"/>
    <property type="match status" value="1"/>
</dbReference>
<evidence type="ECO:0000256" key="3">
    <source>
        <dbReference type="ARBA" id="ARBA00006001"/>
    </source>
</evidence>
<comment type="cofactor">
    <cofactor evidence="18 19">
        <name>K(+)</name>
        <dbReference type="ChEBI" id="CHEBI:29103"/>
    </cofactor>
    <text evidence="18 19">Binds 1 potassium ion per subunit.</text>
</comment>
<dbReference type="EC" id="5.1.99.6" evidence="19"/>
<dbReference type="GO" id="GO:0110051">
    <property type="term" value="P:metabolite repair"/>
    <property type="evidence" value="ECO:0007669"/>
    <property type="project" value="TreeGrafter"/>
</dbReference>
<sequence length="495" mass="52242">MVMPPLPTSLYRAEQVRVGEKAVAQAMQLEMYQLMERAGQAVFSALIGKYPDAASVLVCCGGGNNGGDGYVVARLAREHGLNVQLWHLGDAFQLTGDAATARDAWVAAGGEIGVPHADVPESVEVIIDALLGTGLKGSVRSDCATLIEAINRAISPVIAVDVPSGLCADTGTHSGVAVQADITVTFIGVKQGLCTGLAARYCGDIQFAGLEVAEIFQQIAEPASVRIDERQILRHLPVRDRAAHKGDHGRVLCVGGDLGMAGAIRLAAEASARTGAGLTAVITQPDNVLSIVTARPEIMVQGWQEKAHEISQRQDWADVVVIGPGLGQSDWSQALFFYLHGCEKKTVIDADGLNLLSFSPDYKNNRIITPHPGEAARLLKTTVKEVEADRFRAVRSLQQKYGGVAVLKGAGTLIYDGQQLWICSEGNPGMATGGMGDVLSGIIGALLGQGLSLPDAACAGVWIHSKAADLCARDGERGMLAGDLFPYIRQLVNPR</sequence>
<evidence type="ECO:0000313" key="22">
    <source>
        <dbReference type="EMBL" id="PSW00484.1"/>
    </source>
</evidence>
<keyword evidence="10 17" id="KW-0520">NAD</keyword>
<dbReference type="EC" id="4.2.1.136" evidence="19"/>
<comment type="catalytic activity">
    <reaction evidence="2 18 19">
        <text>(6R)-NADPHX = (6S)-NADPHX</text>
        <dbReference type="Rhea" id="RHEA:32227"/>
        <dbReference type="ChEBI" id="CHEBI:64076"/>
        <dbReference type="ChEBI" id="CHEBI:64077"/>
        <dbReference type="EC" id="5.1.99.6"/>
    </reaction>
</comment>
<comment type="subunit">
    <text evidence="17">Homotetramer.</text>
</comment>
<keyword evidence="13" id="KW-0511">Multifunctional enzyme</keyword>
<evidence type="ECO:0000256" key="8">
    <source>
        <dbReference type="ARBA" id="ARBA00022857"/>
    </source>
</evidence>
<dbReference type="GO" id="GO:0052855">
    <property type="term" value="F:ADP-dependent NAD(P)H-hydrate dehydratase activity"/>
    <property type="evidence" value="ECO:0007669"/>
    <property type="project" value="UniProtKB-UniRule"/>
</dbReference>
<comment type="catalytic activity">
    <reaction evidence="16 17 19">
        <text>(6S)-NADPHX + ADP = AMP + phosphate + NADPH + H(+)</text>
        <dbReference type="Rhea" id="RHEA:32235"/>
        <dbReference type="ChEBI" id="CHEBI:15378"/>
        <dbReference type="ChEBI" id="CHEBI:43474"/>
        <dbReference type="ChEBI" id="CHEBI:57783"/>
        <dbReference type="ChEBI" id="CHEBI:64076"/>
        <dbReference type="ChEBI" id="CHEBI:456215"/>
        <dbReference type="ChEBI" id="CHEBI:456216"/>
        <dbReference type="EC" id="4.2.1.136"/>
    </reaction>
</comment>
<dbReference type="InterPro" id="IPR036652">
    <property type="entry name" value="YjeF_N_dom_sf"/>
</dbReference>
<evidence type="ECO:0000256" key="4">
    <source>
        <dbReference type="ARBA" id="ARBA00009524"/>
    </source>
</evidence>
<dbReference type="InterPro" id="IPR000631">
    <property type="entry name" value="CARKD"/>
</dbReference>
<evidence type="ECO:0000256" key="6">
    <source>
        <dbReference type="ARBA" id="ARBA00022741"/>
    </source>
</evidence>
<dbReference type="InterPro" id="IPR029056">
    <property type="entry name" value="Ribokinase-like"/>
</dbReference>
<evidence type="ECO:0000256" key="2">
    <source>
        <dbReference type="ARBA" id="ARBA00000909"/>
    </source>
</evidence>
<dbReference type="InterPro" id="IPR017953">
    <property type="entry name" value="Carbohydrate_kinase_pred_CS"/>
</dbReference>
<accession>A0A2T3MSH1</accession>
<dbReference type="SUPFAM" id="SSF64153">
    <property type="entry name" value="YjeF N-terminal domain-like"/>
    <property type="match status" value="1"/>
</dbReference>
<organism evidence="22 23">
    <name type="scientific">Photobacterium lipolyticum</name>
    <dbReference type="NCBI Taxonomy" id="266810"/>
    <lineage>
        <taxon>Bacteria</taxon>
        <taxon>Pseudomonadati</taxon>
        <taxon>Pseudomonadota</taxon>
        <taxon>Gammaproteobacteria</taxon>
        <taxon>Vibrionales</taxon>
        <taxon>Vibrionaceae</taxon>
        <taxon>Photobacterium</taxon>
    </lineage>
</organism>
<dbReference type="EMBL" id="PYMC01000025">
    <property type="protein sequence ID" value="PSW00484.1"/>
    <property type="molecule type" value="Genomic_DNA"/>
</dbReference>
<dbReference type="RefSeq" id="WP_107285320.1">
    <property type="nucleotide sequence ID" value="NZ_PYMC01000025.1"/>
</dbReference>
<dbReference type="InterPro" id="IPR030677">
    <property type="entry name" value="Nnr"/>
</dbReference>
<dbReference type="PROSITE" id="PS51383">
    <property type="entry name" value="YJEF_C_3"/>
    <property type="match status" value="1"/>
</dbReference>
<evidence type="ECO:0000256" key="7">
    <source>
        <dbReference type="ARBA" id="ARBA00022840"/>
    </source>
</evidence>
<comment type="catalytic activity">
    <reaction evidence="15 17 19">
        <text>(6S)-NADHX + ADP = AMP + phosphate + NADH + H(+)</text>
        <dbReference type="Rhea" id="RHEA:32223"/>
        <dbReference type="ChEBI" id="CHEBI:15378"/>
        <dbReference type="ChEBI" id="CHEBI:43474"/>
        <dbReference type="ChEBI" id="CHEBI:57945"/>
        <dbReference type="ChEBI" id="CHEBI:64074"/>
        <dbReference type="ChEBI" id="CHEBI:456215"/>
        <dbReference type="ChEBI" id="CHEBI:456216"/>
        <dbReference type="EC" id="4.2.1.136"/>
    </reaction>
</comment>
<dbReference type="HAMAP" id="MF_01965">
    <property type="entry name" value="NADHX_dehydratase"/>
    <property type="match status" value="1"/>
</dbReference>
<dbReference type="PROSITE" id="PS01050">
    <property type="entry name" value="YJEF_C_2"/>
    <property type="match status" value="1"/>
</dbReference>
<dbReference type="NCBIfam" id="TIGR00197">
    <property type="entry name" value="yjeF_nterm"/>
    <property type="match status" value="1"/>
</dbReference>
<comment type="cofactor">
    <cofactor evidence="17">
        <name>Mg(2+)</name>
        <dbReference type="ChEBI" id="CHEBI:18420"/>
    </cofactor>
</comment>
<feature type="binding site" evidence="17">
    <location>
        <position position="325"/>
    </location>
    <ligand>
        <name>(6S)-NADPHX</name>
        <dbReference type="ChEBI" id="CHEBI:64076"/>
    </ligand>
</feature>
<protein>
    <recommendedName>
        <fullName evidence="19">Bifunctional NAD(P)H-hydrate repair enzyme</fullName>
    </recommendedName>
    <alternativeName>
        <fullName evidence="19">Nicotinamide nucleotide repair protein</fullName>
    </alternativeName>
    <domain>
        <recommendedName>
            <fullName evidence="19">ADP-dependent (S)-NAD(P)H-hydrate dehydratase</fullName>
            <ecNumber evidence="19">4.2.1.136</ecNumber>
        </recommendedName>
        <alternativeName>
            <fullName evidence="19">ADP-dependent NAD(P)HX dehydratase</fullName>
        </alternativeName>
    </domain>
    <domain>
        <recommendedName>
            <fullName evidence="19">NAD(P)H-hydrate epimerase</fullName>
            <ecNumber evidence="19">5.1.99.6</ecNumber>
        </recommendedName>
    </domain>
</protein>
<comment type="function">
    <text evidence="18">Catalyzes the epimerization of the S- and R-forms of NAD(P)HX, a damaged form of NAD(P)H that is a result of enzymatic or heat-dependent hydration. This is a prerequisite for the S-specific NAD(P)H-hydrate dehydratase to allow the repair of both epimers of NAD(P)HX.</text>
</comment>
<dbReference type="GO" id="GO:0005524">
    <property type="term" value="F:ATP binding"/>
    <property type="evidence" value="ECO:0007669"/>
    <property type="project" value="UniProtKB-UniRule"/>
</dbReference>
<dbReference type="OrthoDB" id="9806925at2"/>
<comment type="catalytic activity">
    <reaction evidence="1 18 19">
        <text>(6R)-NADHX = (6S)-NADHX</text>
        <dbReference type="Rhea" id="RHEA:32215"/>
        <dbReference type="ChEBI" id="CHEBI:64074"/>
        <dbReference type="ChEBI" id="CHEBI:64075"/>
        <dbReference type="EC" id="5.1.99.6"/>
    </reaction>
</comment>
<comment type="caution">
    <text evidence="18">Lacks conserved residue(s) required for the propagation of feature annotation.</text>
</comment>
<dbReference type="AlphaFoldDB" id="A0A2T3MSH1"/>
<feature type="binding site" evidence="18">
    <location>
        <begin position="132"/>
        <end position="138"/>
    </location>
    <ligand>
        <name>(6S)-NADPHX</name>
        <dbReference type="ChEBI" id="CHEBI:64076"/>
    </ligand>
</feature>
<evidence type="ECO:0000256" key="18">
    <source>
        <dbReference type="HAMAP-Rule" id="MF_01966"/>
    </source>
</evidence>
<feature type="binding site" evidence="18">
    <location>
        <position position="65"/>
    </location>
    <ligand>
        <name>K(+)</name>
        <dbReference type="ChEBI" id="CHEBI:29103"/>
    </ligand>
</feature>
<evidence type="ECO:0000256" key="10">
    <source>
        <dbReference type="ARBA" id="ARBA00023027"/>
    </source>
</evidence>
<feature type="binding site" evidence="17">
    <location>
        <position position="371"/>
    </location>
    <ligand>
        <name>(6S)-NADPHX</name>
        <dbReference type="ChEBI" id="CHEBI:64076"/>
    </ligand>
</feature>
<dbReference type="PANTHER" id="PTHR12592:SF0">
    <property type="entry name" value="ATP-DEPENDENT (S)-NAD(P)H-HYDRATE DEHYDRATASE"/>
    <property type="match status" value="1"/>
</dbReference>
<comment type="similarity">
    <text evidence="3 19">In the N-terminal section; belongs to the NnrE/AIBP family.</text>
</comment>
<feature type="domain" description="YjeF C-terminal" evidence="20">
    <location>
        <begin position="228"/>
        <end position="495"/>
    </location>
</feature>
<dbReference type="HAMAP" id="MF_01966">
    <property type="entry name" value="NADHX_epimerase"/>
    <property type="match status" value="1"/>
</dbReference>
<keyword evidence="23" id="KW-1185">Reference proteome</keyword>
<evidence type="ECO:0000256" key="13">
    <source>
        <dbReference type="ARBA" id="ARBA00023268"/>
    </source>
</evidence>
<keyword evidence="9 18" id="KW-0630">Potassium</keyword>
<dbReference type="Pfam" id="PF01256">
    <property type="entry name" value="Carb_kinase"/>
    <property type="match status" value="1"/>
</dbReference>
<dbReference type="Proteomes" id="UP000240904">
    <property type="component" value="Unassembled WGS sequence"/>
</dbReference>
<comment type="function">
    <text evidence="17">Catalyzes the dehydration of the S-form of NAD(P)HX at the expense of ADP, which is converted to AMP. Together with NAD(P)HX epimerase, which catalyzes the epimerization of the S- and R-forms, the enzyme allows the repair of both epimers of NAD(P)HX, a damaged form of NAD(P)H that is a result of enzymatic or heat-dependent hydration.</text>
</comment>
<evidence type="ECO:0000256" key="15">
    <source>
        <dbReference type="ARBA" id="ARBA00048238"/>
    </source>
</evidence>
<dbReference type="Pfam" id="PF03853">
    <property type="entry name" value="YjeF_N"/>
    <property type="match status" value="1"/>
</dbReference>
<evidence type="ECO:0000256" key="12">
    <source>
        <dbReference type="ARBA" id="ARBA00023239"/>
    </source>
</evidence>
<comment type="similarity">
    <text evidence="17">Belongs to the NnrD/CARKD family.</text>
</comment>
<dbReference type="FunFam" id="3.40.50.10260:FF:000003">
    <property type="entry name" value="Multifunctional fusion protein"/>
    <property type="match status" value="1"/>
</dbReference>
<keyword evidence="11 18" id="KW-0413">Isomerase</keyword>
<dbReference type="SUPFAM" id="SSF53613">
    <property type="entry name" value="Ribokinase-like"/>
    <property type="match status" value="1"/>
</dbReference>
<dbReference type="PANTHER" id="PTHR12592">
    <property type="entry name" value="ATP-DEPENDENT (S)-NAD(P)H-HYDRATE DEHYDRATASE FAMILY MEMBER"/>
    <property type="match status" value="1"/>
</dbReference>
<feature type="binding site" evidence="18">
    <location>
        <begin position="64"/>
        <end position="68"/>
    </location>
    <ligand>
        <name>(6S)-NADPHX</name>
        <dbReference type="ChEBI" id="CHEBI:64076"/>
    </ligand>
</feature>
<evidence type="ECO:0000256" key="9">
    <source>
        <dbReference type="ARBA" id="ARBA00022958"/>
    </source>
</evidence>
<dbReference type="GO" id="GO:0052856">
    <property type="term" value="F:NAD(P)HX epimerase activity"/>
    <property type="evidence" value="ECO:0007669"/>
    <property type="project" value="UniProtKB-UniRule"/>
</dbReference>
<keyword evidence="7 17" id="KW-0067">ATP-binding</keyword>
<feature type="binding site" evidence="17">
    <location>
        <begin position="408"/>
        <end position="412"/>
    </location>
    <ligand>
        <name>AMP</name>
        <dbReference type="ChEBI" id="CHEBI:456215"/>
    </ligand>
</feature>
<keyword evidence="6 17" id="KW-0547">Nucleotide-binding</keyword>
<dbReference type="FunFam" id="3.40.1190.20:FF:000017">
    <property type="entry name" value="Multifunctional fusion protein"/>
    <property type="match status" value="1"/>
</dbReference>
<evidence type="ECO:0000259" key="20">
    <source>
        <dbReference type="PROSITE" id="PS51383"/>
    </source>
</evidence>
<comment type="similarity">
    <text evidence="4 19">In the C-terminal section; belongs to the NnrD/CARKD family.</text>
</comment>
<evidence type="ECO:0000256" key="11">
    <source>
        <dbReference type="ARBA" id="ARBA00023235"/>
    </source>
</evidence>
<proteinExistence type="inferred from homology"/>
<name>A0A2T3MSH1_9GAMM</name>
<dbReference type="NCBIfam" id="TIGR00196">
    <property type="entry name" value="yjeF_cterm"/>
    <property type="match status" value="1"/>
</dbReference>
<dbReference type="Gene3D" id="3.40.1190.20">
    <property type="match status" value="1"/>
</dbReference>
<dbReference type="PROSITE" id="PS51385">
    <property type="entry name" value="YJEF_N"/>
    <property type="match status" value="1"/>
</dbReference>
<dbReference type="InterPro" id="IPR004443">
    <property type="entry name" value="YjeF_N_dom"/>
</dbReference>
<comment type="function">
    <text evidence="14 19">Bifunctional enzyme that catalyzes the epimerization of the S- and R-forms of NAD(P)HX and the dehydration of the S-form of NAD(P)HX at the expense of ADP, which is converted to AMP. This allows the repair of both epimers of NAD(P)HX, a damaged form of NAD(P)H that is a result of enzymatic or heat-dependent hydration.</text>
</comment>
<evidence type="ECO:0000256" key="5">
    <source>
        <dbReference type="ARBA" id="ARBA00022723"/>
    </source>
</evidence>
<keyword evidence="5 18" id="KW-0479">Metal-binding</keyword>
<evidence type="ECO:0000256" key="19">
    <source>
        <dbReference type="PIRNR" id="PIRNR017184"/>
    </source>
</evidence>
<evidence type="ECO:0000256" key="16">
    <source>
        <dbReference type="ARBA" id="ARBA00049209"/>
    </source>
</evidence>
<dbReference type="PIRSF" id="PIRSF017184">
    <property type="entry name" value="Nnr"/>
    <property type="match status" value="1"/>
</dbReference>